<dbReference type="GO" id="GO:0046103">
    <property type="term" value="P:inosine biosynthetic process"/>
    <property type="evidence" value="ECO:0007669"/>
    <property type="project" value="TreeGrafter"/>
</dbReference>
<evidence type="ECO:0000256" key="2">
    <source>
        <dbReference type="ARBA" id="ARBA00006676"/>
    </source>
</evidence>
<keyword evidence="9" id="KW-1185">Reference proteome</keyword>
<dbReference type="GO" id="GO:0060169">
    <property type="term" value="P:negative regulation of adenosine receptor signaling pathway"/>
    <property type="evidence" value="ECO:0007669"/>
    <property type="project" value="TreeGrafter"/>
</dbReference>
<protein>
    <recommendedName>
        <fullName evidence="3">adenosine deaminase</fullName>
        <ecNumber evidence="3">3.5.4.4</ecNumber>
    </recommendedName>
</protein>
<evidence type="ECO:0000256" key="6">
    <source>
        <dbReference type="ARBA" id="ARBA00022833"/>
    </source>
</evidence>
<name>A0A183FER0_HELPZ</name>
<evidence type="ECO:0000259" key="7">
    <source>
        <dbReference type="Pfam" id="PF00962"/>
    </source>
</evidence>
<dbReference type="InterPro" id="IPR032466">
    <property type="entry name" value="Metal_Hydrolase"/>
</dbReference>
<dbReference type="Pfam" id="PF00962">
    <property type="entry name" value="A_deaminase"/>
    <property type="match status" value="1"/>
</dbReference>
<dbReference type="OrthoDB" id="272271at2759"/>
<feature type="domain" description="Adenosine deaminase" evidence="7">
    <location>
        <begin position="19"/>
        <end position="163"/>
    </location>
</feature>
<dbReference type="GO" id="GO:0043103">
    <property type="term" value="P:hypoxanthine salvage"/>
    <property type="evidence" value="ECO:0007669"/>
    <property type="project" value="TreeGrafter"/>
</dbReference>
<accession>A0A3P7WNX7</accession>
<comment type="similarity">
    <text evidence="2">Belongs to the metallo-dependent hydrolases superfamily. Adenosine and AMP deaminases family.</text>
</comment>
<dbReference type="PANTHER" id="PTHR11409:SF43">
    <property type="entry name" value="ADENOSINE DEAMINASE"/>
    <property type="match status" value="1"/>
</dbReference>
<proteinExistence type="inferred from homology"/>
<gene>
    <name evidence="8" type="ORF">HPBE_LOCUS4897</name>
</gene>
<dbReference type="GO" id="GO:0005829">
    <property type="term" value="C:cytosol"/>
    <property type="evidence" value="ECO:0007669"/>
    <property type="project" value="TreeGrafter"/>
</dbReference>
<dbReference type="GO" id="GO:0004000">
    <property type="term" value="F:adenosine deaminase activity"/>
    <property type="evidence" value="ECO:0007669"/>
    <property type="project" value="UniProtKB-ARBA"/>
</dbReference>
<comment type="cofactor">
    <cofactor evidence="1">
        <name>Zn(2+)</name>
        <dbReference type="ChEBI" id="CHEBI:29105"/>
    </cofactor>
</comment>
<keyword evidence="6" id="KW-0862">Zinc</keyword>
<dbReference type="GO" id="GO:0009897">
    <property type="term" value="C:external side of plasma membrane"/>
    <property type="evidence" value="ECO:0007669"/>
    <property type="project" value="TreeGrafter"/>
</dbReference>
<dbReference type="WBParaSite" id="HPBE_0000489601-mRNA-1">
    <property type="protein sequence ID" value="HPBE_0000489601-mRNA-1"/>
    <property type="gene ID" value="HPBE_0000489601"/>
</dbReference>
<dbReference type="SUPFAM" id="SSF51556">
    <property type="entry name" value="Metallo-dependent hydrolases"/>
    <property type="match status" value="1"/>
</dbReference>
<evidence type="ECO:0000256" key="5">
    <source>
        <dbReference type="ARBA" id="ARBA00022801"/>
    </source>
</evidence>
<keyword evidence="4" id="KW-0479">Metal-binding</keyword>
<evidence type="ECO:0000256" key="1">
    <source>
        <dbReference type="ARBA" id="ARBA00001947"/>
    </source>
</evidence>
<dbReference type="Gene3D" id="3.20.20.140">
    <property type="entry name" value="Metal-dependent hydrolases"/>
    <property type="match status" value="1"/>
</dbReference>
<dbReference type="GO" id="GO:0046872">
    <property type="term" value="F:metal ion binding"/>
    <property type="evidence" value="ECO:0007669"/>
    <property type="project" value="UniProtKB-KW"/>
</dbReference>
<dbReference type="Proteomes" id="UP000050761">
    <property type="component" value="Unassembled WGS sequence"/>
</dbReference>
<dbReference type="PANTHER" id="PTHR11409">
    <property type="entry name" value="ADENOSINE DEAMINASE"/>
    <property type="match status" value="1"/>
</dbReference>
<dbReference type="AlphaFoldDB" id="A0A183FER0"/>
<evidence type="ECO:0000256" key="4">
    <source>
        <dbReference type="ARBA" id="ARBA00022723"/>
    </source>
</evidence>
<dbReference type="InterPro" id="IPR001365">
    <property type="entry name" value="A_deaminase_dom"/>
</dbReference>
<evidence type="ECO:0000313" key="9">
    <source>
        <dbReference type="Proteomes" id="UP000050761"/>
    </source>
</evidence>
<dbReference type="EC" id="3.5.4.4" evidence="3"/>
<dbReference type="EMBL" id="UZAH01025378">
    <property type="protein sequence ID" value="VDO62710.1"/>
    <property type="molecule type" value="Genomic_DNA"/>
</dbReference>
<evidence type="ECO:0000256" key="3">
    <source>
        <dbReference type="ARBA" id="ARBA00012784"/>
    </source>
</evidence>
<dbReference type="GO" id="GO:0006154">
    <property type="term" value="P:adenosine catabolic process"/>
    <property type="evidence" value="ECO:0007669"/>
    <property type="project" value="TreeGrafter"/>
</dbReference>
<accession>A0A183FER0</accession>
<evidence type="ECO:0000313" key="10">
    <source>
        <dbReference type="WBParaSite" id="HPBE_0000489601-mRNA-1"/>
    </source>
</evidence>
<keyword evidence="5" id="KW-0378">Hydrolase</keyword>
<reference evidence="8 9" key="1">
    <citation type="submission" date="2018-11" db="EMBL/GenBank/DDBJ databases">
        <authorList>
            <consortium name="Pathogen Informatics"/>
        </authorList>
    </citation>
    <scope>NUCLEOTIDE SEQUENCE [LARGE SCALE GENOMIC DNA]</scope>
</reference>
<sequence length="179" mass="19657">MATVPTVTKQSKKDLSFSKVVLHLHLDGSIRFPTLLELSLAHGTPLKGAKTVEELKKVLITHEPANLSKVLEAFDLFLPVVRGDKVAIERIAYEMCEDQAANGVIYFEGHYSPHLLCLPGGELTTKGVEAVKRGFNRGEAKFGVKARSIMCCIRGLGQKLSNVASIALFTLGRVEERRK</sequence>
<organism evidence="9 10">
    <name type="scientific">Heligmosomoides polygyrus</name>
    <name type="common">Parasitic roundworm</name>
    <dbReference type="NCBI Taxonomy" id="6339"/>
    <lineage>
        <taxon>Eukaryota</taxon>
        <taxon>Metazoa</taxon>
        <taxon>Ecdysozoa</taxon>
        <taxon>Nematoda</taxon>
        <taxon>Chromadorea</taxon>
        <taxon>Rhabditida</taxon>
        <taxon>Rhabditina</taxon>
        <taxon>Rhabditomorpha</taxon>
        <taxon>Strongyloidea</taxon>
        <taxon>Heligmosomidae</taxon>
        <taxon>Heligmosomoides</taxon>
    </lineage>
</organism>
<reference evidence="10" key="2">
    <citation type="submission" date="2019-09" db="UniProtKB">
        <authorList>
            <consortium name="WormBaseParasite"/>
        </authorList>
    </citation>
    <scope>IDENTIFICATION</scope>
</reference>
<evidence type="ECO:0000313" key="8">
    <source>
        <dbReference type="EMBL" id="VDO62710.1"/>
    </source>
</evidence>
<dbReference type="InterPro" id="IPR006330">
    <property type="entry name" value="Ado/ade_deaminase"/>
</dbReference>